<dbReference type="PROSITE" id="PS51779">
    <property type="entry name" value="POTRA"/>
    <property type="match status" value="1"/>
</dbReference>
<keyword evidence="8 9" id="KW-0131">Cell cycle</keyword>
<dbReference type="InterPro" id="IPR005548">
    <property type="entry name" value="Cell_div_FtsQ/DivIB_C"/>
</dbReference>
<accession>A0ABT4LDW7</accession>
<keyword evidence="3 9" id="KW-0997">Cell inner membrane</keyword>
<dbReference type="RefSeq" id="WP_269421499.1">
    <property type="nucleotide sequence ID" value="NZ_JAPWGY010000001.1"/>
</dbReference>
<proteinExistence type="inferred from homology"/>
<dbReference type="EMBL" id="JAPWGY010000001">
    <property type="protein sequence ID" value="MCZ4279289.1"/>
    <property type="molecule type" value="Genomic_DNA"/>
</dbReference>
<sequence>MSDPKKTRRRKRIQKRRSFPFSDTNWRRVFVGTATVAFCATAAVTTVLWTNGWIPEQITRAQENLYGMTADAGLKVQDVLVEGRNRTKAAAILTKLDVERGTPILAFSPEEAKLKIEALPWVKQAVVERRLPNVIYVNLIEREPLALWQQDGVLHVIDQEGDVIESSKASNFAKLPLIVGSDAPSYAREILALLESEPELGGQVEAAVRVSGRRWNIRLNNGVDVQLPEENPEAAWSFFARIEREEGVLERDVVLVDLRLRDRLIVRTSSGAAKDKGQVVKGEKT</sequence>
<keyword evidence="5 9" id="KW-0812">Transmembrane</keyword>
<dbReference type="Gene3D" id="3.40.50.11690">
    <property type="entry name" value="Cell division protein FtsQ/DivIB"/>
    <property type="match status" value="1"/>
</dbReference>
<dbReference type="Gene3D" id="3.10.20.310">
    <property type="entry name" value="membrane protein fhac"/>
    <property type="match status" value="1"/>
</dbReference>
<evidence type="ECO:0000256" key="7">
    <source>
        <dbReference type="ARBA" id="ARBA00023136"/>
    </source>
</evidence>
<organism evidence="11 12">
    <name type="scientific">Kiloniella laminariae</name>
    <dbReference type="NCBI Taxonomy" id="454162"/>
    <lineage>
        <taxon>Bacteria</taxon>
        <taxon>Pseudomonadati</taxon>
        <taxon>Pseudomonadota</taxon>
        <taxon>Alphaproteobacteria</taxon>
        <taxon>Rhodospirillales</taxon>
        <taxon>Kiloniellaceae</taxon>
        <taxon>Kiloniella</taxon>
    </lineage>
</organism>
<protein>
    <recommendedName>
        <fullName evidence="9">Cell division protein FtsQ</fullName>
    </recommendedName>
</protein>
<dbReference type="InterPro" id="IPR013685">
    <property type="entry name" value="POTRA_FtsQ_type"/>
</dbReference>
<evidence type="ECO:0000256" key="9">
    <source>
        <dbReference type="HAMAP-Rule" id="MF_00911"/>
    </source>
</evidence>
<evidence type="ECO:0000256" key="1">
    <source>
        <dbReference type="ARBA" id="ARBA00004370"/>
    </source>
</evidence>
<dbReference type="InterPro" id="IPR034746">
    <property type="entry name" value="POTRA"/>
</dbReference>
<evidence type="ECO:0000313" key="12">
    <source>
        <dbReference type="Proteomes" id="UP001069802"/>
    </source>
</evidence>
<gene>
    <name evidence="9" type="primary">ftsQ</name>
    <name evidence="11" type="ORF">O4H49_00780</name>
</gene>
<keyword evidence="12" id="KW-1185">Reference proteome</keyword>
<keyword evidence="4 9" id="KW-0132">Cell division</keyword>
<comment type="function">
    <text evidence="9">Essential cell division protein.</text>
</comment>
<keyword evidence="6 9" id="KW-1133">Transmembrane helix</keyword>
<evidence type="ECO:0000256" key="2">
    <source>
        <dbReference type="ARBA" id="ARBA00022475"/>
    </source>
</evidence>
<keyword evidence="7 9" id="KW-0472">Membrane</keyword>
<dbReference type="Pfam" id="PF03799">
    <property type="entry name" value="FtsQ_DivIB_C"/>
    <property type="match status" value="1"/>
</dbReference>
<comment type="caution">
    <text evidence="11">The sequence shown here is derived from an EMBL/GenBank/DDBJ whole genome shotgun (WGS) entry which is preliminary data.</text>
</comment>
<evidence type="ECO:0000256" key="4">
    <source>
        <dbReference type="ARBA" id="ARBA00022618"/>
    </source>
</evidence>
<reference evidence="11" key="1">
    <citation type="submission" date="2022-12" db="EMBL/GenBank/DDBJ databases">
        <title>Bacterial isolates from different developmental stages of Nematostella vectensis.</title>
        <authorList>
            <person name="Fraune S."/>
        </authorList>
    </citation>
    <scope>NUCLEOTIDE SEQUENCE</scope>
    <source>
        <strain evidence="11">G21630-S1</strain>
    </source>
</reference>
<dbReference type="PANTHER" id="PTHR35851:SF1">
    <property type="entry name" value="CELL DIVISION PROTEIN FTSQ"/>
    <property type="match status" value="1"/>
</dbReference>
<comment type="similarity">
    <text evidence="9">Belongs to the FtsQ/DivIB family. FtsQ subfamily.</text>
</comment>
<name>A0ABT4LDW7_9PROT</name>
<evidence type="ECO:0000259" key="10">
    <source>
        <dbReference type="PROSITE" id="PS51779"/>
    </source>
</evidence>
<evidence type="ECO:0000256" key="3">
    <source>
        <dbReference type="ARBA" id="ARBA00022519"/>
    </source>
</evidence>
<keyword evidence="2 9" id="KW-1003">Cell membrane</keyword>
<dbReference type="PANTHER" id="PTHR35851">
    <property type="entry name" value="CELL DIVISION PROTEIN FTSQ"/>
    <property type="match status" value="1"/>
</dbReference>
<dbReference type="InterPro" id="IPR026579">
    <property type="entry name" value="FtsQ"/>
</dbReference>
<dbReference type="HAMAP" id="MF_00911">
    <property type="entry name" value="FtsQ_subfam"/>
    <property type="match status" value="1"/>
</dbReference>
<feature type="domain" description="POTRA" evidence="10">
    <location>
        <begin position="74"/>
        <end position="142"/>
    </location>
</feature>
<comment type="subcellular location">
    <subcellularLocation>
        <location evidence="9">Cell inner membrane</location>
        <topology evidence="9">Single-pass type II membrane protein</topology>
    </subcellularLocation>
    <subcellularLocation>
        <location evidence="1">Membrane</location>
    </subcellularLocation>
    <text evidence="9">Localizes to the division septum.</text>
</comment>
<evidence type="ECO:0000256" key="5">
    <source>
        <dbReference type="ARBA" id="ARBA00022692"/>
    </source>
</evidence>
<dbReference type="Proteomes" id="UP001069802">
    <property type="component" value="Unassembled WGS sequence"/>
</dbReference>
<evidence type="ECO:0000256" key="8">
    <source>
        <dbReference type="ARBA" id="ARBA00023306"/>
    </source>
</evidence>
<evidence type="ECO:0000256" key="6">
    <source>
        <dbReference type="ARBA" id="ARBA00022989"/>
    </source>
</evidence>
<evidence type="ECO:0000313" key="11">
    <source>
        <dbReference type="EMBL" id="MCZ4279289.1"/>
    </source>
</evidence>
<dbReference type="InterPro" id="IPR045335">
    <property type="entry name" value="FtsQ_C_sf"/>
</dbReference>
<dbReference type="Pfam" id="PF08478">
    <property type="entry name" value="POTRA_1"/>
    <property type="match status" value="1"/>
</dbReference>